<dbReference type="InterPro" id="IPR022251">
    <property type="entry name" value="DUF3774_wound-induced"/>
</dbReference>
<protein>
    <submittedName>
        <fullName evidence="1">Uncharacterized protein</fullName>
    </submittedName>
</protein>
<dbReference type="Pfam" id="PF12609">
    <property type="entry name" value="DUF3774"/>
    <property type="match status" value="1"/>
</dbReference>
<reference evidence="1" key="1">
    <citation type="submission" date="2022-04" db="EMBL/GenBank/DDBJ databases">
        <title>Carnegiea gigantea Genome sequencing and assembly v2.</title>
        <authorList>
            <person name="Copetti D."/>
            <person name="Sanderson M.J."/>
            <person name="Burquez A."/>
            <person name="Wojciechowski M.F."/>
        </authorList>
    </citation>
    <scope>NUCLEOTIDE SEQUENCE</scope>
    <source>
        <strain evidence="1">SGP5-SGP5p</strain>
        <tissue evidence="1">Aerial part</tissue>
    </source>
</reference>
<comment type="caution">
    <text evidence="1">The sequence shown here is derived from an EMBL/GenBank/DDBJ whole genome shotgun (WGS) entry which is preliminary data.</text>
</comment>
<evidence type="ECO:0000313" key="2">
    <source>
        <dbReference type="Proteomes" id="UP001153076"/>
    </source>
</evidence>
<dbReference type="Proteomes" id="UP001153076">
    <property type="component" value="Unassembled WGS sequence"/>
</dbReference>
<accession>A0A9Q1KHV8</accession>
<evidence type="ECO:0000313" key="1">
    <source>
        <dbReference type="EMBL" id="KAJ8443133.1"/>
    </source>
</evidence>
<name>A0A9Q1KHV8_9CARY</name>
<gene>
    <name evidence="1" type="ORF">Cgig2_005684</name>
</gene>
<dbReference type="OrthoDB" id="691528at2759"/>
<proteinExistence type="predicted"/>
<keyword evidence="2" id="KW-1185">Reference proteome</keyword>
<dbReference type="AlphaFoldDB" id="A0A9Q1KHV8"/>
<sequence length="165" mass="19050">MSYSATAWMVAASLATVEALNDRGFIRWIYTVRNLHQHAKNNSRSYAQVKKLSTSILDFVPNKIRDVEEKQSKESLKKVMHLKCWGSNSGLHFFERVELLMPILHAVYELATSINDDQKKNLQQTWSTEQRNISNRSFCYVLQARSLCSLPWTLVSIPVYSAKPR</sequence>
<organism evidence="1 2">
    <name type="scientific">Carnegiea gigantea</name>
    <dbReference type="NCBI Taxonomy" id="171969"/>
    <lineage>
        <taxon>Eukaryota</taxon>
        <taxon>Viridiplantae</taxon>
        <taxon>Streptophyta</taxon>
        <taxon>Embryophyta</taxon>
        <taxon>Tracheophyta</taxon>
        <taxon>Spermatophyta</taxon>
        <taxon>Magnoliopsida</taxon>
        <taxon>eudicotyledons</taxon>
        <taxon>Gunneridae</taxon>
        <taxon>Pentapetalae</taxon>
        <taxon>Caryophyllales</taxon>
        <taxon>Cactineae</taxon>
        <taxon>Cactaceae</taxon>
        <taxon>Cactoideae</taxon>
        <taxon>Echinocereeae</taxon>
        <taxon>Carnegiea</taxon>
    </lineage>
</organism>
<dbReference type="PANTHER" id="PTHR33090">
    <property type="entry name" value="DUF3774 DOMAIN PROTEIN-RELATED"/>
    <property type="match status" value="1"/>
</dbReference>
<dbReference type="EMBL" id="JAKOGI010000125">
    <property type="protein sequence ID" value="KAJ8443133.1"/>
    <property type="molecule type" value="Genomic_DNA"/>
</dbReference>